<comment type="subunit">
    <text evidence="12">Monomer and homodimer. Part of the essential Sec protein translocation apparatus which comprises SecA, SecYEG and auxiliary proteins SecDF. Other proteins may also be involved.</text>
</comment>
<dbReference type="Pfam" id="PF01043">
    <property type="entry name" value="SecA_PP_bind"/>
    <property type="match status" value="1"/>
</dbReference>
<dbReference type="HAMAP" id="MF_01382">
    <property type="entry name" value="SecA"/>
    <property type="match status" value="1"/>
</dbReference>
<dbReference type="InterPro" id="IPR011115">
    <property type="entry name" value="SecA_DEAD"/>
</dbReference>
<dbReference type="InterPro" id="IPR000185">
    <property type="entry name" value="SecA"/>
</dbReference>
<dbReference type="InterPro" id="IPR027417">
    <property type="entry name" value="P-loop_NTPase"/>
</dbReference>
<dbReference type="GO" id="GO:0006605">
    <property type="term" value="P:protein targeting"/>
    <property type="evidence" value="ECO:0007669"/>
    <property type="project" value="UniProtKB-UniRule"/>
</dbReference>
<dbReference type="InterPro" id="IPR014018">
    <property type="entry name" value="SecA_motor_DEAD"/>
</dbReference>
<evidence type="ECO:0000256" key="8">
    <source>
        <dbReference type="ARBA" id="ARBA00022927"/>
    </source>
</evidence>
<feature type="domain" description="Helicase C-terminal" evidence="14">
    <location>
        <begin position="442"/>
        <end position="616"/>
    </location>
</feature>
<dbReference type="GO" id="GO:0017038">
    <property type="term" value="P:protein import"/>
    <property type="evidence" value="ECO:0007669"/>
    <property type="project" value="InterPro"/>
</dbReference>
<dbReference type="InterPro" id="IPR036670">
    <property type="entry name" value="SecA_X-link_sf"/>
</dbReference>
<evidence type="ECO:0000313" key="17">
    <source>
        <dbReference type="Proteomes" id="UP000436027"/>
    </source>
</evidence>
<dbReference type="FunFam" id="3.40.50.300:FF:000429">
    <property type="entry name" value="Preprotein translocase subunit SecA"/>
    <property type="match status" value="1"/>
</dbReference>
<dbReference type="SMART" id="SM00957">
    <property type="entry name" value="SecA_DEAD"/>
    <property type="match status" value="1"/>
</dbReference>
<keyword evidence="3 12" id="KW-0813">Transport</keyword>
<keyword evidence="7 12" id="KW-0067">ATP-binding</keyword>
<accession>A0AAD3ZXS1</accession>
<dbReference type="PANTHER" id="PTHR30612">
    <property type="entry name" value="SECA INNER MEMBRANE COMPONENT OF SEC PROTEIN SECRETION SYSTEM"/>
    <property type="match status" value="1"/>
</dbReference>
<dbReference type="NCBIfam" id="TIGR04221">
    <property type="entry name" value="SecA2_Mycobac"/>
    <property type="match status" value="1"/>
</dbReference>
<dbReference type="PROSITE" id="PS51194">
    <property type="entry name" value="HELICASE_CTER"/>
    <property type="match status" value="1"/>
</dbReference>
<comment type="similarity">
    <text evidence="2 12">Belongs to the SecA family.</text>
</comment>
<dbReference type="Proteomes" id="UP000436027">
    <property type="component" value="Unassembled WGS sequence"/>
</dbReference>
<keyword evidence="8 12" id="KW-0653">Protein transport</keyword>
<dbReference type="PRINTS" id="PR00906">
    <property type="entry name" value="SECA"/>
</dbReference>
<dbReference type="InterPro" id="IPR014001">
    <property type="entry name" value="Helicase_ATP-bd"/>
</dbReference>
<dbReference type="InterPro" id="IPR001650">
    <property type="entry name" value="Helicase_C-like"/>
</dbReference>
<dbReference type="PROSITE" id="PS51192">
    <property type="entry name" value="HELICASE_ATP_BIND_1"/>
    <property type="match status" value="1"/>
</dbReference>
<feature type="domain" description="Helicase ATP-binding" evidence="13">
    <location>
        <begin position="115"/>
        <end position="275"/>
    </location>
</feature>
<dbReference type="GO" id="GO:0005886">
    <property type="term" value="C:plasma membrane"/>
    <property type="evidence" value="ECO:0007669"/>
    <property type="project" value="UniProtKB-SubCell"/>
</dbReference>
<evidence type="ECO:0000256" key="2">
    <source>
        <dbReference type="ARBA" id="ARBA00007650"/>
    </source>
</evidence>
<dbReference type="PANTHER" id="PTHR30612:SF0">
    <property type="entry name" value="CHLOROPLAST PROTEIN-TRANSPORTING ATPASE"/>
    <property type="match status" value="1"/>
</dbReference>
<dbReference type="Gene3D" id="3.40.50.300">
    <property type="entry name" value="P-loop containing nucleotide triphosphate hydrolases"/>
    <property type="match status" value="3"/>
</dbReference>
<dbReference type="AlphaFoldDB" id="A0AAD3ZXS1"/>
<dbReference type="EMBL" id="WAAQ01000003">
    <property type="protein sequence ID" value="KAB1881645.1"/>
    <property type="molecule type" value="Genomic_DNA"/>
</dbReference>
<gene>
    <name evidence="16" type="primary">secA2</name>
    <name evidence="12" type="synonym">secA</name>
    <name evidence="16" type="ORF">F6W70_17445</name>
</gene>
<protein>
    <recommendedName>
        <fullName evidence="12">Protein translocase subunit SecA</fullName>
        <ecNumber evidence="12">7.4.2.8</ecNumber>
    </recommendedName>
</protein>
<evidence type="ECO:0000256" key="9">
    <source>
        <dbReference type="ARBA" id="ARBA00022967"/>
    </source>
</evidence>
<dbReference type="GO" id="GO:0031522">
    <property type="term" value="C:cell envelope Sec protein transport complex"/>
    <property type="evidence" value="ECO:0007669"/>
    <property type="project" value="TreeGrafter"/>
</dbReference>
<dbReference type="SUPFAM" id="SSF81767">
    <property type="entry name" value="Pre-protein crosslinking domain of SecA"/>
    <property type="match status" value="1"/>
</dbReference>
<dbReference type="Gene3D" id="3.90.1440.10">
    <property type="entry name" value="SecA, preprotein cross-linking domain"/>
    <property type="match status" value="1"/>
</dbReference>
<dbReference type="SUPFAM" id="SSF52540">
    <property type="entry name" value="P-loop containing nucleoside triphosphate hydrolases"/>
    <property type="match status" value="2"/>
</dbReference>
<dbReference type="InterPro" id="IPR044722">
    <property type="entry name" value="SecA_SF2_C"/>
</dbReference>
<dbReference type="EC" id="7.4.2.8" evidence="12"/>
<evidence type="ECO:0000256" key="5">
    <source>
        <dbReference type="ARBA" id="ARBA00022490"/>
    </source>
</evidence>
<evidence type="ECO:0000256" key="10">
    <source>
        <dbReference type="ARBA" id="ARBA00023010"/>
    </source>
</evidence>
<keyword evidence="5 12" id="KW-0963">Cytoplasm</keyword>
<evidence type="ECO:0000256" key="4">
    <source>
        <dbReference type="ARBA" id="ARBA00022475"/>
    </source>
</evidence>
<dbReference type="PROSITE" id="PS51196">
    <property type="entry name" value="SECA_MOTOR_DEAD"/>
    <property type="match status" value="1"/>
</dbReference>
<name>A0AAD3ZXS1_MICMQ</name>
<evidence type="ECO:0000313" key="16">
    <source>
        <dbReference type="EMBL" id="KAB1881645.1"/>
    </source>
</evidence>
<dbReference type="Gene3D" id="1.10.3060.10">
    <property type="entry name" value="Helical scaffold and wing domains of SecA"/>
    <property type="match status" value="1"/>
</dbReference>
<dbReference type="Pfam" id="PF07516">
    <property type="entry name" value="SecA_SW"/>
    <property type="match status" value="1"/>
</dbReference>
<dbReference type="GO" id="GO:0005829">
    <property type="term" value="C:cytosol"/>
    <property type="evidence" value="ECO:0007669"/>
    <property type="project" value="TreeGrafter"/>
</dbReference>
<reference evidence="16 17" key="1">
    <citation type="submission" date="2019-09" db="EMBL/GenBank/DDBJ databases">
        <title>Whole genome sequencing of Microbacterium maritypicum.</title>
        <authorList>
            <person name="Lenchi N."/>
        </authorList>
    </citation>
    <scope>NUCLEOTIDE SEQUENCE [LARGE SCALE GENOMIC DNA]</scope>
    <source>
        <strain evidence="16 17">DSM 12512</strain>
    </source>
</reference>
<dbReference type="CDD" id="cd18803">
    <property type="entry name" value="SF2_C_secA"/>
    <property type="match status" value="1"/>
</dbReference>
<dbReference type="GO" id="GO:0065002">
    <property type="term" value="P:intracellular protein transmembrane transport"/>
    <property type="evidence" value="ECO:0007669"/>
    <property type="project" value="UniProtKB-UniRule"/>
</dbReference>
<dbReference type="SMART" id="SM00958">
    <property type="entry name" value="SecA_PP_bind"/>
    <property type="match status" value="1"/>
</dbReference>
<keyword evidence="10 12" id="KW-0811">Translocation</keyword>
<feature type="binding site" evidence="12">
    <location>
        <position position="520"/>
    </location>
    <ligand>
        <name>ATP</name>
        <dbReference type="ChEBI" id="CHEBI:30616"/>
    </ligand>
</feature>
<dbReference type="GO" id="GO:0008564">
    <property type="term" value="F:protein-exporting ATPase activity"/>
    <property type="evidence" value="ECO:0007669"/>
    <property type="project" value="UniProtKB-EC"/>
</dbReference>
<evidence type="ECO:0000256" key="1">
    <source>
        <dbReference type="ARBA" id="ARBA00004170"/>
    </source>
</evidence>
<dbReference type="InterPro" id="IPR011116">
    <property type="entry name" value="SecA_Wing/Scaffold"/>
</dbReference>
<comment type="catalytic activity">
    <reaction evidence="12">
        <text>ATP + H2O + cellular proteinSide 1 = ADP + phosphate + cellular proteinSide 2.</text>
        <dbReference type="EC" id="7.4.2.8"/>
    </reaction>
</comment>
<proteinExistence type="inferred from homology"/>
<feature type="binding site" evidence="12">
    <location>
        <begin position="131"/>
        <end position="135"/>
    </location>
    <ligand>
        <name>ATP</name>
        <dbReference type="ChEBI" id="CHEBI:30616"/>
    </ligand>
</feature>
<dbReference type="GO" id="GO:0005524">
    <property type="term" value="F:ATP binding"/>
    <property type="evidence" value="ECO:0007669"/>
    <property type="project" value="UniProtKB-UniRule"/>
</dbReference>
<evidence type="ECO:0000256" key="7">
    <source>
        <dbReference type="ARBA" id="ARBA00022840"/>
    </source>
</evidence>
<sequence length="801" mass="87746">MSTRCPSGHFGPANSLRWRAEPSCLDGGMRRWIERVTGAPGSTSFRRFRRIVSAANERGQWAGDLDDADLSRAARAALISPGRSAVVEPTADLLAVLRTAARRTLGEEPFDEQLLAACALAAGNAVEMDTGEGKTLAGALAAAAFAVAGRRVHVLSVNDYLAERDAAWMRPLFDSLDIRVGWVGQHTPLMTRAEMYRLDVVYAPVSEVGYDVLRDRFATTEADRVSPVLDVAIVDEADAVLIDEAVSPLVLAGTSTDSPEDFTLADALVQELDPGLHYAIDADHATVSLTDAGLDLLENRLGGVNLYDTAHTATLTRLNLALHAHVLVHRDVDYLVVDDAIKLINTARGRVAHQQRWPDGLHAAVEAKEQLTVSSPGIVLDTLTVQDLLRRYMTLSGMSGTMVAVAEELAEFYSLRSGRIERRLPNQRTDLPQRVFLDEDSRVDAVLVEARERHRAGQPVLVGTQSVAESEHYAKVLAEAGIEAHVLNARNDAREAAVIAEAGEYGAVTISTQMSGRGTDIRLGGIDEHDHRRVARSGGLAVLQIGRYPSGRLDAQLRGRSGRQGDPGTTATFVSTTDELVQANAPDHLLEKIRRRGSQLDQTTLGSIIDQAQRIAEGIQHDRHRDTWDFSRAIARQRDTVLGDREAVMNGDRAALEVTRRIPEAFDRLASASSPSVVARLARDVALWCLDEQWCDHLAHLTEIRDGIHLQALAGVNPRDEFHRIALREFRGFFASAYDRAADIIRDVTPDQLGQDITVLGLRRPSATWTYMTSDNPLGSPMDRAARAAGKWIRTRVYRIE</sequence>
<evidence type="ECO:0000256" key="6">
    <source>
        <dbReference type="ARBA" id="ARBA00022741"/>
    </source>
</evidence>
<evidence type="ECO:0000256" key="12">
    <source>
        <dbReference type="HAMAP-Rule" id="MF_01382"/>
    </source>
</evidence>
<dbReference type="SUPFAM" id="SSF81886">
    <property type="entry name" value="Helical scaffold and wing domains of SecA"/>
    <property type="match status" value="1"/>
</dbReference>
<dbReference type="InterPro" id="IPR011130">
    <property type="entry name" value="SecA_preprotein_X-link_dom"/>
</dbReference>
<dbReference type="Pfam" id="PF21090">
    <property type="entry name" value="P-loop_SecA"/>
    <property type="match status" value="2"/>
</dbReference>
<evidence type="ECO:0000259" key="15">
    <source>
        <dbReference type="PROSITE" id="PS51196"/>
    </source>
</evidence>
<feature type="domain" description="SecA family profile" evidence="15">
    <location>
        <begin position="30"/>
        <end position="605"/>
    </location>
</feature>
<evidence type="ECO:0000256" key="11">
    <source>
        <dbReference type="ARBA" id="ARBA00023136"/>
    </source>
</evidence>
<keyword evidence="4 12" id="KW-1003">Cell membrane</keyword>
<comment type="subcellular location">
    <subcellularLocation>
        <location evidence="12">Cell membrane</location>
        <topology evidence="12">Peripheral membrane protein</topology>
        <orientation evidence="12">Cytoplasmic side</orientation>
    </subcellularLocation>
    <subcellularLocation>
        <location evidence="12">Cytoplasm</location>
    </subcellularLocation>
    <subcellularLocation>
        <location evidence="1">Membrane</location>
        <topology evidence="1">Peripheral membrane protein</topology>
    </subcellularLocation>
    <text evidence="12">Distribution is 50-50.</text>
</comment>
<comment type="function">
    <text evidence="12">Part of the Sec protein translocase complex. Interacts with the SecYEG preprotein conducting channel. Has a central role in coupling the hydrolysis of ATP to the transfer of proteins into and across the cell membrane, serving as an ATP-driven molecular motor driving the stepwise translocation of polypeptide chains across the membrane.</text>
</comment>
<keyword evidence="9 12" id="KW-1278">Translocase</keyword>
<dbReference type="GO" id="GO:0043952">
    <property type="term" value="P:protein transport by the Sec complex"/>
    <property type="evidence" value="ECO:0007669"/>
    <property type="project" value="TreeGrafter"/>
</dbReference>
<comment type="caution">
    <text evidence="16">The sequence shown here is derived from an EMBL/GenBank/DDBJ whole genome shotgun (WGS) entry which is preliminary data.</text>
</comment>
<keyword evidence="6 12" id="KW-0547">Nucleotide-binding</keyword>
<dbReference type="Pfam" id="PF07517">
    <property type="entry name" value="SecA_DEAD"/>
    <property type="match status" value="1"/>
</dbReference>
<dbReference type="InterPro" id="IPR036266">
    <property type="entry name" value="SecA_Wing/Scaffold_sf"/>
</dbReference>
<keyword evidence="11 12" id="KW-0472">Membrane</keyword>
<organism evidence="16 17">
    <name type="scientific">Microbacterium maritypicum</name>
    <name type="common">Microbacterium liquefaciens</name>
    <dbReference type="NCBI Taxonomy" id="33918"/>
    <lineage>
        <taxon>Bacteria</taxon>
        <taxon>Bacillati</taxon>
        <taxon>Actinomycetota</taxon>
        <taxon>Actinomycetes</taxon>
        <taxon>Micrococcales</taxon>
        <taxon>Microbacteriaceae</taxon>
        <taxon>Microbacterium</taxon>
    </lineage>
</organism>
<evidence type="ECO:0000256" key="3">
    <source>
        <dbReference type="ARBA" id="ARBA00022448"/>
    </source>
</evidence>
<dbReference type="InterPro" id="IPR026389">
    <property type="entry name" value="SecA_Actinobact-type"/>
</dbReference>
<evidence type="ECO:0000259" key="13">
    <source>
        <dbReference type="PROSITE" id="PS51192"/>
    </source>
</evidence>
<evidence type="ECO:0000259" key="14">
    <source>
        <dbReference type="PROSITE" id="PS51194"/>
    </source>
</evidence>
<feature type="binding site" evidence="12">
    <location>
        <position position="113"/>
    </location>
    <ligand>
        <name>ATP</name>
        <dbReference type="ChEBI" id="CHEBI:30616"/>
    </ligand>
</feature>